<name>A0A1F6GBL0_9PROT</name>
<evidence type="ECO:0000313" key="2">
    <source>
        <dbReference type="Proteomes" id="UP000178449"/>
    </source>
</evidence>
<dbReference type="EMBL" id="MFNE01000021">
    <property type="protein sequence ID" value="OGG95500.1"/>
    <property type="molecule type" value="Genomic_DNA"/>
</dbReference>
<organism evidence="1 2">
    <name type="scientific">Candidatus Lambdaproteobacteria bacterium RIFOXYD2_FULL_50_16</name>
    <dbReference type="NCBI Taxonomy" id="1817772"/>
    <lineage>
        <taxon>Bacteria</taxon>
        <taxon>Pseudomonadati</taxon>
        <taxon>Pseudomonadota</taxon>
        <taxon>Candidatus Lambdaproteobacteria</taxon>
    </lineage>
</organism>
<gene>
    <name evidence="1" type="ORF">A2527_06620</name>
</gene>
<dbReference type="InterPro" id="IPR036192">
    <property type="entry name" value="Cell_div_ZapA-like_sf"/>
</dbReference>
<protein>
    <recommendedName>
        <fullName evidence="3">Cell division protein ZapA</fullName>
    </recommendedName>
</protein>
<reference evidence="1 2" key="1">
    <citation type="journal article" date="2016" name="Nat. Commun.">
        <title>Thousands of microbial genomes shed light on interconnected biogeochemical processes in an aquifer system.</title>
        <authorList>
            <person name="Anantharaman K."/>
            <person name="Brown C.T."/>
            <person name="Hug L.A."/>
            <person name="Sharon I."/>
            <person name="Castelle C.J."/>
            <person name="Probst A.J."/>
            <person name="Thomas B.C."/>
            <person name="Singh A."/>
            <person name="Wilkins M.J."/>
            <person name="Karaoz U."/>
            <person name="Brodie E.L."/>
            <person name="Williams K.H."/>
            <person name="Hubbard S.S."/>
            <person name="Banfield J.F."/>
        </authorList>
    </citation>
    <scope>NUCLEOTIDE SEQUENCE [LARGE SCALE GENOMIC DNA]</scope>
</reference>
<dbReference type="Pfam" id="PF05164">
    <property type="entry name" value="ZapA"/>
    <property type="match status" value="1"/>
</dbReference>
<comment type="caution">
    <text evidence="1">The sequence shown here is derived from an EMBL/GenBank/DDBJ whole genome shotgun (WGS) entry which is preliminary data.</text>
</comment>
<dbReference type="InterPro" id="IPR007838">
    <property type="entry name" value="Cell_div_ZapA-like"/>
</dbReference>
<accession>A0A1F6GBL0</accession>
<proteinExistence type="predicted"/>
<dbReference type="AlphaFoldDB" id="A0A1F6GBL0"/>
<dbReference type="SUPFAM" id="SSF102829">
    <property type="entry name" value="Cell division protein ZapA-like"/>
    <property type="match status" value="1"/>
</dbReference>
<sequence>MEQASYEIWVNNQPFSLKSPDGETHVRAVEERINKVISKLNPQGAHANLSGLAIKVAVTLADEAARERAAKEHAVNTVNDRLSPLLDQLDQLLEAPRVRTSTVAI</sequence>
<evidence type="ECO:0008006" key="3">
    <source>
        <dbReference type="Google" id="ProtNLM"/>
    </source>
</evidence>
<dbReference type="Proteomes" id="UP000178449">
    <property type="component" value="Unassembled WGS sequence"/>
</dbReference>
<evidence type="ECO:0000313" key="1">
    <source>
        <dbReference type="EMBL" id="OGG95500.1"/>
    </source>
</evidence>